<keyword evidence="2" id="KW-1185">Reference proteome</keyword>
<dbReference type="Proteomes" id="UP001279681">
    <property type="component" value="Unassembled WGS sequence"/>
</dbReference>
<evidence type="ECO:0000313" key="2">
    <source>
        <dbReference type="Proteomes" id="UP001279681"/>
    </source>
</evidence>
<gene>
    <name evidence="1" type="ORF">RFV38_03590</name>
</gene>
<protein>
    <submittedName>
        <fullName evidence="1">Uncharacterized protein</fullName>
    </submittedName>
</protein>
<name>A0ABU4WB17_9FUSO</name>
<dbReference type="RefSeq" id="WP_320312998.1">
    <property type="nucleotide sequence ID" value="NZ_JAVIKH010000003.1"/>
</dbReference>
<organism evidence="1 2">
    <name type="scientific">Candidatus Cetobacterium colombiensis</name>
    <dbReference type="NCBI Taxonomy" id="3073100"/>
    <lineage>
        <taxon>Bacteria</taxon>
        <taxon>Fusobacteriati</taxon>
        <taxon>Fusobacteriota</taxon>
        <taxon>Fusobacteriia</taxon>
        <taxon>Fusobacteriales</taxon>
        <taxon>Fusobacteriaceae</taxon>
        <taxon>Cetobacterium</taxon>
    </lineage>
</organism>
<accession>A0ABU4WB17</accession>
<dbReference type="EMBL" id="JAVIKH010000003">
    <property type="protein sequence ID" value="MDX8335590.1"/>
    <property type="molecule type" value="Genomic_DNA"/>
</dbReference>
<reference evidence="2" key="1">
    <citation type="submission" date="2023-07" db="EMBL/GenBank/DDBJ databases">
        <authorList>
            <person name="Colorado M.A."/>
            <person name="Villamil L.M."/>
            <person name="Melo J.F."/>
            <person name="Rodriguez J.A."/>
            <person name="Ruiz R.Y."/>
        </authorList>
    </citation>
    <scope>NUCLEOTIDE SEQUENCE [LARGE SCALE GENOMIC DNA]</scope>
    <source>
        <strain evidence="2">C33</strain>
    </source>
</reference>
<proteinExistence type="predicted"/>
<evidence type="ECO:0000313" key="1">
    <source>
        <dbReference type="EMBL" id="MDX8335590.1"/>
    </source>
</evidence>
<comment type="caution">
    <text evidence="1">The sequence shown here is derived from an EMBL/GenBank/DDBJ whole genome shotgun (WGS) entry which is preliminary data.</text>
</comment>
<sequence>MTNDLQNFINYLVVTKHLNSAEKIIVLQKEIYSTRTIILKSNQLPPENIQKFILEKINTHYDELDKKHLLETYKEVELIPLYLHLHNLHNYLILKRNRLLYKECGPNLTNHILKNILFEIY</sequence>